<evidence type="ECO:0000259" key="1">
    <source>
        <dbReference type="PROSITE" id="PS50404"/>
    </source>
</evidence>
<dbReference type="InterPro" id="IPR036282">
    <property type="entry name" value="Glutathione-S-Trfase_C_sf"/>
</dbReference>
<gene>
    <name evidence="3" type="ORF">K435DRAFT_969470</name>
</gene>
<feature type="domain" description="GST C-terminal" evidence="2">
    <location>
        <begin position="123"/>
        <end position="284"/>
    </location>
</feature>
<reference evidence="3 4" key="1">
    <citation type="journal article" date="2019" name="Nat. Ecol. Evol.">
        <title>Megaphylogeny resolves global patterns of mushroom evolution.</title>
        <authorList>
            <person name="Varga T."/>
            <person name="Krizsan K."/>
            <person name="Foldi C."/>
            <person name="Dima B."/>
            <person name="Sanchez-Garcia M."/>
            <person name="Sanchez-Ramirez S."/>
            <person name="Szollosi G.J."/>
            <person name="Szarkandi J.G."/>
            <person name="Papp V."/>
            <person name="Albert L."/>
            <person name="Andreopoulos W."/>
            <person name="Angelini C."/>
            <person name="Antonin V."/>
            <person name="Barry K.W."/>
            <person name="Bougher N.L."/>
            <person name="Buchanan P."/>
            <person name="Buyck B."/>
            <person name="Bense V."/>
            <person name="Catcheside P."/>
            <person name="Chovatia M."/>
            <person name="Cooper J."/>
            <person name="Damon W."/>
            <person name="Desjardin D."/>
            <person name="Finy P."/>
            <person name="Geml J."/>
            <person name="Haridas S."/>
            <person name="Hughes K."/>
            <person name="Justo A."/>
            <person name="Karasinski D."/>
            <person name="Kautmanova I."/>
            <person name="Kiss B."/>
            <person name="Kocsube S."/>
            <person name="Kotiranta H."/>
            <person name="LaButti K.M."/>
            <person name="Lechner B.E."/>
            <person name="Liimatainen K."/>
            <person name="Lipzen A."/>
            <person name="Lukacs Z."/>
            <person name="Mihaltcheva S."/>
            <person name="Morgado L.N."/>
            <person name="Niskanen T."/>
            <person name="Noordeloos M.E."/>
            <person name="Ohm R.A."/>
            <person name="Ortiz-Santana B."/>
            <person name="Ovrebo C."/>
            <person name="Racz N."/>
            <person name="Riley R."/>
            <person name="Savchenko A."/>
            <person name="Shiryaev A."/>
            <person name="Soop K."/>
            <person name="Spirin V."/>
            <person name="Szebenyi C."/>
            <person name="Tomsovsky M."/>
            <person name="Tulloss R.E."/>
            <person name="Uehling J."/>
            <person name="Grigoriev I.V."/>
            <person name="Vagvolgyi C."/>
            <person name="Papp T."/>
            <person name="Martin F.M."/>
            <person name="Miettinen O."/>
            <person name="Hibbett D.S."/>
            <person name="Nagy L.G."/>
        </authorList>
    </citation>
    <scope>NUCLEOTIDE SEQUENCE [LARGE SCALE GENOMIC DNA]</scope>
    <source>
        <strain evidence="3 4">CBS 962.96</strain>
    </source>
</reference>
<evidence type="ECO:0008006" key="5">
    <source>
        <dbReference type="Google" id="ProtNLM"/>
    </source>
</evidence>
<dbReference type="Gene3D" id="1.20.1050.10">
    <property type="match status" value="1"/>
</dbReference>
<dbReference type="InterPro" id="IPR050983">
    <property type="entry name" value="GST_Omega/HSP26"/>
</dbReference>
<dbReference type="Pfam" id="PF13417">
    <property type="entry name" value="GST_N_3"/>
    <property type="match status" value="1"/>
</dbReference>
<sequence>MSKTADSGKQYHKECTGLALELAKKRTEPKDITLFGSCFCPFVQRVWAAFEYLQIPYQYYEVDPYKKPKDLLELSPKGLVPALKLNNLATPKALNESTVILEYINDLAEQQSNGRSLLPPITNPYARALVRLQSDHISRTVIPAFFRVLIPQDPVKQEEGKKEFLSSLDELTRLFERAENEVLGELASGASGEGERKALMKGLGLWVDGNEDLGMSDVMIGPWILRATIVLKYYRDFEMPSGEKFTKWTNKLLNHPDFKNTSSTEDLYLDSYERYAYNRPKTSQTADAINSGRGLP</sequence>
<dbReference type="CDD" id="cd00570">
    <property type="entry name" value="GST_N_family"/>
    <property type="match status" value="1"/>
</dbReference>
<dbReference type="SUPFAM" id="SSF52833">
    <property type="entry name" value="Thioredoxin-like"/>
    <property type="match status" value="1"/>
</dbReference>
<feature type="domain" description="GST N-terminal" evidence="1">
    <location>
        <begin position="30"/>
        <end position="112"/>
    </location>
</feature>
<evidence type="ECO:0000259" key="2">
    <source>
        <dbReference type="PROSITE" id="PS50405"/>
    </source>
</evidence>
<evidence type="ECO:0000313" key="4">
    <source>
        <dbReference type="Proteomes" id="UP000297245"/>
    </source>
</evidence>
<dbReference type="PROSITE" id="PS50404">
    <property type="entry name" value="GST_NTER"/>
    <property type="match status" value="1"/>
</dbReference>
<dbReference type="PROSITE" id="PS50405">
    <property type="entry name" value="GST_CTER"/>
    <property type="match status" value="1"/>
</dbReference>
<organism evidence="3 4">
    <name type="scientific">Dendrothele bispora (strain CBS 962.96)</name>
    <dbReference type="NCBI Taxonomy" id="1314807"/>
    <lineage>
        <taxon>Eukaryota</taxon>
        <taxon>Fungi</taxon>
        <taxon>Dikarya</taxon>
        <taxon>Basidiomycota</taxon>
        <taxon>Agaricomycotina</taxon>
        <taxon>Agaricomycetes</taxon>
        <taxon>Agaricomycetidae</taxon>
        <taxon>Agaricales</taxon>
        <taxon>Agaricales incertae sedis</taxon>
        <taxon>Dendrothele</taxon>
    </lineage>
</organism>
<dbReference type="InterPro" id="IPR036249">
    <property type="entry name" value="Thioredoxin-like_sf"/>
</dbReference>
<name>A0A4S8LHB9_DENBC</name>
<dbReference type="PANTHER" id="PTHR43968:SF6">
    <property type="entry name" value="GLUTATHIONE S-TRANSFERASE OMEGA"/>
    <property type="match status" value="1"/>
</dbReference>
<dbReference type="SUPFAM" id="SSF47616">
    <property type="entry name" value="GST C-terminal domain-like"/>
    <property type="match status" value="1"/>
</dbReference>
<dbReference type="GO" id="GO:0005737">
    <property type="term" value="C:cytoplasm"/>
    <property type="evidence" value="ECO:0007669"/>
    <property type="project" value="TreeGrafter"/>
</dbReference>
<evidence type="ECO:0000313" key="3">
    <source>
        <dbReference type="EMBL" id="THU88439.1"/>
    </source>
</evidence>
<dbReference type="EMBL" id="ML179409">
    <property type="protein sequence ID" value="THU88439.1"/>
    <property type="molecule type" value="Genomic_DNA"/>
</dbReference>
<accession>A0A4S8LHB9</accession>
<proteinExistence type="predicted"/>
<dbReference type="SFLD" id="SFLDS00019">
    <property type="entry name" value="Glutathione_Transferase_(cytos"/>
    <property type="match status" value="1"/>
</dbReference>
<dbReference type="InterPro" id="IPR010987">
    <property type="entry name" value="Glutathione-S-Trfase_C-like"/>
</dbReference>
<dbReference type="AlphaFoldDB" id="A0A4S8LHB9"/>
<dbReference type="Proteomes" id="UP000297245">
    <property type="component" value="Unassembled WGS sequence"/>
</dbReference>
<dbReference type="PANTHER" id="PTHR43968">
    <property type="match status" value="1"/>
</dbReference>
<dbReference type="InterPro" id="IPR004045">
    <property type="entry name" value="Glutathione_S-Trfase_N"/>
</dbReference>
<keyword evidence="4" id="KW-1185">Reference proteome</keyword>
<dbReference type="SFLD" id="SFLDG00358">
    <property type="entry name" value="Main_(cytGST)"/>
    <property type="match status" value="1"/>
</dbReference>
<protein>
    <recommendedName>
        <fullName evidence="5">Glutathione S-transferase</fullName>
    </recommendedName>
</protein>
<dbReference type="OrthoDB" id="4951845at2759"/>
<dbReference type="Gene3D" id="3.40.30.10">
    <property type="entry name" value="Glutaredoxin"/>
    <property type="match status" value="1"/>
</dbReference>
<dbReference type="InterPro" id="IPR040079">
    <property type="entry name" value="Glutathione_S-Trfase"/>
</dbReference>